<dbReference type="PROSITE" id="PS50011">
    <property type="entry name" value="PROTEIN_KINASE_DOM"/>
    <property type="match status" value="1"/>
</dbReference>
<dbReference type="PROSITE" id="PS00108">
    <property type="entry name" value="PROTEIN_KINASE_ST"/>
    <property type="match status" value="1"/>
</dbReference>
<feature type="compositionally biased region" description="Polar residues" evidence="9">
    <location>
        <begin position="16"/>
        <end position="29"/>
    </location>
</feature>
<feature type="region of interest" description="Disordered" evidence="9">
    <location>
        <begin position="427"/>
        <end position="462"/>
    </location>
</feature>
<feature type="compositionally biased region" description="Basic and acidic residues" evidence="9">
    <location>
        <begin position="1096"/>
        <end position="1110"/>
    </location>
</feature>
<dbReference type="FunCoup" id="A0A066VWP2">
    <property type="interactions" value="360"/>
</dbReference>
<feature type="compositionally biased region" description="Polar residues" evidence="9">
    <location>
        <begin position="427"/>
        <end position="438"/>
    </location>
</feature>
<feature type="region of interest" description="Disordered" evidence="9">
    <location>
        <begin position="1177"/>
        <end position="1208"/>
    </location>
</feature>
<feature type="compositionally biased region" description="Low complexity" evidence="9">
    <location>
        <begin position="232"/>
        <end position="256"/>
    </location>
</feature>
<sequence>MLSTQDEEAEGGESMQAPQDISQDPQQQRFDMPDHDQPNMTEALPFIGNSPQAATAHSGPNVERTLPHLSPSRFTSAGSGQPFQQDARTPVLTPAGGNSQSPHSLTTNLSPARVPAAGAGTRITPRPVPRSSSSLRHITNSKSRTSSFGAPVPEDRGLSSESPDGMAEASSSLVQRSMDAYNRKAALELEQEDFFAEEDELDVMESSMFGLHRREGTDTSLSLALEEEEGDSASTASSSSSGGISTGSLSALTGGAQDLSSGTLRPSQRRRGSSRNSRKGKEKPIDGDSADEGLKKNLRHKKSSSYRSRTDFHLTDSASSESDPLGEDGEQYLLRASRAGAASEAAPDKERASYLDARPLRGDAGCEGTGTPAGAQENASSKGGLDLYSPPLPGTSRLAAATPGSYFPHNLNAIHTPILEINHSAASGATPDVSSADPSPSGEPGARTAASEASAAAPPEFEPRQRLEWQTMLHSVLGSEVLRSETKRITSVDAPEMSRSEIVHQRWLEMRSYLRGRGHSKAALEAERATLTEGWPRMMQEVIQAVKDCRSKEALQRTQKEHEAANGSERDGVVASTSGGTLSSEENEHRIRQAQEEKERVFEEVGQLLARVDKAEEQFPSQRKIIEVAPEWGSPEIQDKLAALYSWYNIFSSLRLQISVLQKWTGSTSLEITSHPTSHPDLPPVANVTAEGEERSFVERLMKESNLKSTFEKRTLTALNALLLKARKAIKSHHIAFGEMDLPSFEPELVQLIGFPASLMEGALTLRLDYAGKLKEPSVLIVDSLTDDIRSALALACKVKLQYQSIMVPDPDNGWDLPQSLDDGYDAVLRDALRFFFRLLNSKLKGSVFFKETEILEPEWLFLSTAVSVINGGDVIVAKSITKIVNKLFARIVTYFERELSAPSTSRGVQPAVQGSAAAAAAKTSTGIDPQLRAPSTAGGLTKGKVRMTLAEKAKWIRAVFDNVRIRSRKLLGFARDVRARLDNAAEYDLTSLAPVRTGSSDGEASKTHPPGTPMMMDLSDFMQKLSNAGFFLVYTWSLEESGTYLIADPTLADKPELIRELLCKCLRRIQRNEGEDARTMEASATVLEEPLAPEGHAESRQKAGSDEHEDVVSHEGCHYLLLLSPREDYLWTGAVMQLFLPTIDVHLQDSRLRLIADGPRGRLQMCKDHLYSIFASSPGSSRDDRSNEGDSLGGKEHAPPPQTEPNAHRAAFPLETVTEHMAHISSIQKELKLINKGVYMLSDAVLRAVPQLRRNLRNRRFGDGADQSKSSAERSAAYSDAWHGGKGGDCDELIQNCYSMASEQGLRSLPFIESARLRREMTLAIAKLAIDWVAFICDDCVPTDRKTFKWAVAALENAWNVTRAENIFHLNEYDFGLMRSKVASCMALLISQFDIMGARSSAAKTREEQERLEHERLERAKAEAEGIDIDARIKVGKAPYALSQAVAAKLLLTEGIEDTEMRWISKIHEWEEARQAIESEQRLIGRVLDETRIEDRGLQVLAQSSSRIQIRWQLGRFIGAGTFGTVYSALNLDSGDLMAVKEIRFQDIASHPTFFEQIKDEMNVMEMLSHPNIVQYYGIEVHRDKVYIFEEFCQGGSLAHLLEHGRIEDEAVIQIYTLQMLDGLVYLHSKGIVHRDIKPDNILLDHMGVIKFVDFGAAKILAKNSKTIQQSRRRGAAAPIAIPGTDGKGLGGVQSLQGTPMYMSPEIIKGEARGRRGAMDVWSVGCVVLEFATGRRPWSQLDNEWAIMFHIGMAQQHPPLPEPGQLSDLGIDFIRQCLFIDPYERPSAAEMREHSWIQNLLAELASSNEEGAAVGATAEVTVTEAPASGTMPSTPLNLGAESATGVAAMVQTPGMRTLNNYFQRSHTNTNLLSDGSWSQFSTHTTSTGTTSISTGSTVPPNSADA</sequence>
<dbReference type="InterPro" id="IPR008271">
    <property type="entry name" value="Ser/Thr_kinase_AS"/>
</dbReference>
<dbReference type="CDD" id="cd06626">
    <property type="entry name" value="STKc_MEKK4"/>
    <property type="match status" value="1"/>
</dbReference>
<evidence type="ECO:0000256" key="9">
    <source>
        <dbReference type="SAM" id="MobiDB-lite"/>
    </source>
</evidence>
<dbReference type="Pfam" id="PF00069">
    <property type="entry name" value="Pkinase"/>
    <property type="match status" value="1"/>
</dbReference>
<evidence type="ECO:0000256" key="1">
    <source>
        <dbReference type="ARBA" id="ARBA00006529"/>
    </source>
</evidence>
<evidence type="ECO:0000256" key="8">
    <source>
        <dbReference type="SAM" id="Coils"/>
    </source>
</evidence>
<feature type="compositionally biased region" description="Basic residues" evidence="9">
    <location>
        <begin position="267"/>
        <end position="281"/>
    </location>
</feature>
<evidence type="ECO:0000313" key="12">
    <source>
        <dbReference type="Proteomes" id="UP000027361"/>
    </source>
</evidence>
<evidence type="ECO:0000256" key="5">
    <source>
        <dbReference type="ARBA" id="ARBA00022777"/>
    </source>
</evidence>
<dbReference type="RefSeq" id="XP_013242887.1">
    <property type="nucleotide sequence ID" value="XM_013387433.1"/>
</dbReference>
<feature type="compositionally biased region" description="Basic and acidic residues" evidence="9">
    <location>
        <begin position="1182"/>
        <end position="1199"/>
    </location>
</feature>
<feature type="compositionally biased region" description="Basic and acidic residues" evidence="9">
    <location>
        <begin position="346"/>
        <end position="361"/>
    </location>
</feature>
<evidence type="ECO:0000259" key="10">
    <source>
        <dbReference type="PROSITE" id="PS50011"/>
    </source>
</evidence>
<feature type="binding site" evidence="7">
    <location>
        <position position="1542"/>
    </location>
    <ligand>
        <name>ATP</name>
        <dbReference type="ChEBI" id="CHEBI:30616"/>
    </ligand>
</feature>
<keyword evidence="2" id="KW-0723">Serine/threonine-protein kinase</keyword>
<feature type="compositionally biased region" description="Low complexity" evidence="9">
    <location>
        <begin position="449"/>
        <end position="459"/>
    </location>
</feature>
<dbReference type="InterPro" id="IPR011009">
    <property type="entry name" value="Kinase-like_dom_sf"/>
</dbReference>
<protein>
    <recommendedName>
        <fullName evidence="10">Protein kinase domain-containing protein</fullName>
    </recommendedName>
</protein>
<accession>A0A066VWP2</accession>
<dbReference type="InParanoid" id="A0A066VWP2"/>
<organism evidence="11 12">
    <name type="scientific">Tilletiaria anomala (strain ATCC 24038 / CBS 436.72 / UBC 951)</name>
    <dbReference type="NCBI Taxonomy" id="1037660"/>
    <lineage>
        <taxon>Eukaryota</taxon>
        <taxon>Fungi</taxon>
        <taxon>Dikarya</taxon>
        <taxon>Basidiomycota</taxon>
        <taxon>Ustilaginomycotina</taxon>
        <taxon>Exobasidiomycetes</taxon>
        <taxon>Georgefischeriales</taxon>
        <taxon>Tilletiariaceae</taxon>
        <taxon>Tilletiaria</taxon>
    </lineage>
</organism>
<dbReference type="SUPFAM" id="SSF56112">
    <property type="entry name" value="Protein kinase-like (PK-like)"/>
    <property type="match status" value="1"/>
</dbReference>
<feature type="compositionally biased region" description="Low complexity" evidence="9">
    <location>
        <begin position="335"/>
        <end position="345"/>
    </location>
</feature>
<feature type="coiled-coil region" evidence="8">
    <location>
        <begin position="1396"/>
        <end position="1428"/>
    </location>
</feature>
<proteinExistence type="inferred from homology"/>
<feature type="compositionally biased region" description="Polar residues" evidence="9">
    <location>
        <begin position="72"/>
        <end position="87"/>
    </location>
</feature>
<dbReference type="STRING" id="1037660.A0A066VWP2"/>
<reference evidence="11 12" key="1">
    <citation type="submission" date="2014-05" db="EMBL/GenBank/DDBJ databases">
        <title>Draft genome sequence of a rare smut relative, Tilletiaria anomala UBC 951.</title>
        <authorList>
            <consortium name="DOE Joint Genome Institute"/>
            <person name="Toome M."/>
            <person name="Kuo A."/>
            <person name="Henrissat B."/>
            <person name="Lipzen A."/>
            <person name="Tritt A."/>
            <person name="Yoshinaga Y."/>
            <person name="Zane M."/>
            <person name="Barry K."/>
            <person name="Grigoriev I.V."/>
            <person name="Spatafora J.W."/>
            <person name="Aimea M.C."/>
        </authorList>
    </citation>
    <scope>NUCLEOTIDE SEQUENCE [LARGE SCALE GENOMIC DNA]</scope>
    <source>
        <strain evidence="11 12">UBC 951</strain>
    </source>
</reference>
<dbReference type="GO" id="GO:0004674">
    <property type="term" value="F:protein serine/threonine kinase activity"/>
    <property type="evidence" value="ECO:0007669"/>
    <property type="project" value="UniProtKB-KW"/>
</dbReference>
<keyword evidence="5" id="KW-0418">Kinase</keyword>
<dbReference type="Gene3D" id="1.10.510.10">
    <property type="entry name" value="Transferase(Phosphotransferase) domain 1"/>
    <property type="match status" value="1"/>
</dbReference>
<feature type="region of interest" description="Disordered" evidence="9">
    <location>
        <begin position="1261"/>
        <end position="1284"/>
    </location>
</feature>
<feature type="domain" description="Protein kinase" evidence="10">
    <location>
        <begin position="1513"/>
        <end position="1798"/>
    </location>
</feature>
<dbReference type="PANTHER" id="PTHR48016:SF32">
    <property type="entry name" value="MITOGEN-ACTIVATED PROTEIN KINASE KINASE KINASE 4"/>
    <property type="match status" value="1"/>
</dbReference>
<name>A0A066VWP2_TILAU</name>
<evidence type="ECO:0000256" key="4">
    <source>
        <dbReference type="ARBA" id="ARBA00022741"/>
    </source>
</evidence>
<comment type="caution">
    <text evidence="11">The sequence shown here is derived from an EMBL/GenBank/DDBJ whole genome shotgun (WGS) entry which is preliminary data.</text>
</comment>
<keyword evidence="8" id="KW-0175">Coiled coil</keyword>
<dbReference type="PANTHER" id="PTHR48016">
    <property type="entry name" value="MAP KINASE KINASE KINASE SSK2-RELATED-RELATED"/>
    <property type="match status" value="1"/>
</dbReference>
<dbReference type="InterPro" id="IPR000719">
    <property type="entry name" value="Prot_kinase_dom"/>
</dbReference>
<evidence type="ECO:0000256" key="3">
    <source>
        <dbReference type="ARBA" id="ARBA00022679"/>
    </source>
</evidence>
<feature type="region of interest" description="Disordered" evidence="9">
    <location>
        <begin position="1"/>
        <end position="173"/>
    </location>
</feature>
<comment type="similarity">
    <text evidence="1">Belongs to the protein kinase superfamily. STE Ser/Thr protein kinase family. MAP kinase kinase kinase subfamily.</text>
</comment>
<dbReference type="InterPro" id="IPR017441">
    <property type="entry name" value="Protein_kinase_ATP_BS"/>
</dbReference>
<feature type="compositionally biased region" description="Acidic residues" evidence="9">
    <location>
        <begin position="1"/>
        <end position="11"/>
    </location>
</feature>
<dbReference type="EMBL" id="JMSN01000049">
    <property type="protein sequence ID" value="KDN44713.1"/>
    <property type="molecule type" value="Genomic_DNA"/>
</dbReference>
<feature type="compositionally biased region" description="Basic and acidic residues" evidence="9">
    <location>
        <begin position="553"/>
        <end position="572"/>
    </location>
</feature>
<dbReference type="GO" id="GO:0038066">
    <property type="term" value="P:p38MAPK cascade"/>
    <property type="evidence" value="ECO:0007669"/>
    <property type="project" value="TreeGrafter"/>
</dbReference>
<keyword evidence="4 7" id="KW-0547">Nucleotide-binding</keyword>
<dbReference type="SMART" id="SM00220">
    <property type="entry name" value="S_TKc"/>
    <property type="match status" value="1"/>
</dbReference>
<feature type="region of interest" description="Disordered" evidence="9">
    <location>
        <begin position="553"/>
        <end position="588"/>
    </location>
</feature>
<dbReference type="GO" id="GO:0005524">
    <property type="term" value="F:ATP binding"/>
    <property type="evidence" value="ECO:0007669"/>
    <property type="project" value="UniProtKB-UniRule"/>
</dbReference>
<gene>
    <name evidence="11" type="ORF">K437DRAFT_256955</name>
</gene>
<feature type="compositionally biased region" description="Polar residues" evidence="9">
    <location>
        <begin position="137"/>
        <end position="148"/>
    </location>
</feature>
<dbReference type="HOGENOM" id="CLU_001999_1_0_1"/>
<feature type="compositionally biased region" description="Low complexity" evidence="9">
    <location>
        <begin position="1882"/>
        <end position="1898"/>
    </location>
</feature>
<feature type="region of interest" description="Disordered" evidence="9">
    <location>
        <begin position="1090"/>
        <end position="1110"/>
    </location>
</feature>
<dbReference type="PROSITE" id="PS00107">
    <property type="entry name" value="PROTEIN_KINASE_ATP"/>
    <property type="match status" value="1"/>
</dbReference>
<feature type="compositionally biased region" description="Polar residues" evidence="9">
    <location>
        <begin position="575"/>
        <end position="584"/>
    </location>
</feature>
<dbReference type="GeneID" id="25264567"/>
<evidence type="ECO:0000256" key="6">
    <source>
        <dbReference type="ARBA" id="ARBA00022840"/>
    </source>
</evidence>
<dbReference type="Proteomes" id="UP000027361">
    <property type="component" value="Unassembled WGS sequence"/>
</dbReference>
<dbReference type="InterPro" id="IPR050538">
    <property type="entry name" value="MAP_kinase_kinase_kinase"/>
</dbReference>
<feature type="region of interest" description="Disordered" evidence="9">
    <location>
        <begin position="1882"/>
        <end position="1906"/>
    </location>
</feature>
<keyword evidence="12" id="KW-1185">Reference proteome</keyword>
<keyword evidence="3" id="KW-0808">Transferase</keyword>
<evidence type="ECO:0000313" key="11">
    <source>
        <dbReference type="EMBL" id="KDN44713.1"/>
    </source>
</evidence>
<feature type="compositionally biased region" description="Polar residues" evidence="9">
    <location>
        <begin position="96"/>
        <end position="110"/>
    </location>
</feature>
<dbReference type="OrthoDB" id="1043025at2759"/>
<keyword evidence="6 7" id="KW-0067">ATP-binding</keyword>
<evidence type="ECO:0000256" key="7">
    <source>
        <dbReference type="PROSITE-ProRule" id="PRU10141"/>
    </source>
</evidence>
<evidence type="ECO:0000256" key="2">
    <source>
        <dbReference type="ARBA" id="ARBA00022527"/>
    </source>
</evidence>
<feature type="region of interest" description="Disordered" evidence="9">
    <location>
        <begin position="219"/>
        <end position="390"/>
    </location>
</feature>
<dbReference type="OMA" id="HYTSIIV"/>